<dbReference type="AlphaFoldDB" id="A0A2H3JLT9"/>
<sequence>MRWLYSKRNRGLAITPYNLPRDVYTPYPVRRQRQPDRPLLFGLCSSDELLTPDARSHISPLPLDTHSPSAARPPRWSWDGTPSSPGLYPATKVDVFHAPPAVSMSSVQSRHVSQPAPRRSVSLAHMLDEMPPPRRSVDGCVRLAGGPPGESAQHDVVSVHTLPPAYQW</sequence>
<protein>
    <submittedName>
        <fullName evidence="2">Uncharacterized protein</fullName>
    </submittedName>
</protein>
<dbReference type="EMBL" id="KB467898">
    <property type="protein sequence ID" value="PCH36967.1"/>
    <property type="molecule type" value="Genomic_DNA"/>
</dbReference>
<dbReference type="OrthoDB" id="3265734at2759"/>
<evidence type="ECO:0000313" key="2">
    <source>
        <dbReference type="EMBL" id="PCH36967.1"/>
    </source>
</evidence>
<gene>
    <name evidence="2" type="ORF">WOLCODRAFT_167245</name>
</gene>
<dbReference type="Proteomes" id="UP000218811">
    <property type="component" value="Unassembled WGS sequence"/>
</dbReference>
<reference evidence="2 3" key="1">
    <citation type="journal article" date="2012" name="Science">
        <title>The Paleozoic origin of enzymatic lignin decomposition reconstructed from 31 fungal genomes.</title>
        <authorList>
            <person name="Floudas D."/>
            <person name="Binder M."/>
            <person name="Riley R."/>
            <person name="Barry K."/>
            <person name="Blanchette R.A."/>
            <person name="Henrissat B."/>
            <person name="Martinez A.T."/>
            <person name="Otillar R."/>
            <person name="Spatafora J.W."/>
            <person name="Yadav J.S."/>
            <person name="Aerts A."/>
            <person name="Benoit I."/>
            <person name="Boyd A."/>
            <person name="Carlson A."/>
            <person name="Copeland A."/>
            <person name="Coutinho P.M."/>
            <person name="de Vries R.P."/>
            <person name="Ferreira P."/>
            <person name="Findley K."/>
            <person name="Foster B."/>
            <person name="Gaskell J."/>
            <person name="Glotzer D."/>
            <person name="Gorecki P."/>
            <person name="Heitman J."/>
            <person name="Hesse C."/>
            <person name="Hori C."/>
            <person name="Igarashi K."/>
            <person name="Jurgens J.A."/>
            <person name="Kallen N."/>
            <person name="Kersten P."/>
            <person name="Kohler A."/>
            <person name="Kuees U."/>
            <person name="Kumar T.K.A."/>
            <person name="Kuo A."/>
            <person name="LaButti K."/>
            <person name="Larrondo L.F."/>
            <person name="Lindquist E."/>
            <person name="Ling A."/>
            <person name="Lombard V."/>
            <person name="Lucas S."/>
            <person name="Lundell T."/>
            <person name="Martin R."/>
            <person name="McLaughlin D.J."/>
            <person name="Morgenstern I."/>
            <person name="Morin E."/>
            <person name="Murat C."/>
            <person name="Nagy L.G."/>
            <person name="Nolan M."/>
            <person name="Ohm R.A."/>
            <person name="Patyshakuliyeva A."/>
            <person name="Rokas A."/>
            <person name="Ruiz-Duenas F.J."/>
            <person name="Sabat G."/>
            <person name="Salamov A."/>
            <person name="Samejima M."/>
            <person name="Schmutz J."/>
            <person name="Slot J.C."/>
            <person name="St John F."/>
            <person name="Stenlid J."/>
            <person name="Sun H."/>
            <person name="Sun S."/>
            <person name="Syed K."/>
            <person name="Tsang A."/>
            <person name="Wiebenga A."/>
            <person name="Young D."/>
            <person name="Pisabarro A."/>
            <person name="Eastwood D.C."/>
            <person name="Martin F."/>
            <person name="Cullen D."/>
            <person name="Grigoriev I.V."/>
            <person name="Hibbett D.S."/>
        </authorList>
    </citation>
    <scope>NUCLEOTIDE SEQUENCE [LARGE SCALE GENOMIC DNA]</scope>
    <source>
        <strain evidence="2 3">MD-104</strain>
    </source>
</reference>
<evidence type="ECO:0000256" key="1">
    <source>
        <dbReference type="SAM" id="MobiDB-lite"/>
    </source>
</evidence>
<keyword evidence="3" id="KW-1185">Reference proteome</keyword>
<feature type="region of interest" description="Disordered" evidence="1">
    <location>
        <begin position="55"/>
        <end position="83"/>
    </location>
</feature>
<proteinExistence type="predicted"/>
<organism evidence="2 3">
    <name type="scientific">Wolfiporia cocos (strain MD-104)</name>
    <name type="common">Brown rot fungus</name>
    <dbReference type="NCBI Taxonomy" id="742152"/>
    <lineage>
        <taxon>Eukaryota</taxon>
        <taxon>Fungi</taxon>
        <taxon>Dikarya</taxon>
        <taxon>Basidiomycota</taxon>
        <taxon>Agaricomycotina</taxon>
        <taxon>Agaricomycetes</taxon>
        <taxon>Polyporales</taxon>
        <taxon>Phaeolaceae</taxon>
        <taxon>Wolfiporia</taxon>
    </lineage>
</organism>
<evidence type="ECO:0000313" key="3">
    <source>
        <dbReference type="Proteomes" id="UP000218811"/>
    </source>
</evidence>
<name>A0A2H3JLT9_WOLCO</name>
<accession>A0A2H3JLT9</accession>